<accession>A0ABV9P6U2</accession>
<feature type="domain" description="DUF11" evidence="1">
    <location>
        <begin position="590"/>
        <end position="697"/>
    </location>
</feature>
<dbReference type="EMBL" id="JBHSGW010000021">
    <property type="protein sequence ID" value="MFC4739984.1"/>
    <property type="molecule type" value="Genomic_DNA"/>
</dbReference>
<dbReference type="RefSeq" id="WP_379740449.1">
    <property type="nucleotide sequence ID" value="NZ_JBHSGW010000021.1"/>
</dbReference>
<evidence type="ECO:0000313" key="2">
    <source>
        <dbReference type="EMBL" id="MFC4739984.1"/>
    </source>
</evidence>
<sequence>MRNKIMFGLTLLISFFGYSQDIDLTLKYNVTLNRYEVFARPDFTQNNFTWGPSQISVVVPASVADAPLQNLTSYNAGTWGDNSIIYAPTVQPQNDFHGVDSGGALTNLVAGDELLIFSFTINGGCVPGLRLFNNGVDPDSSQPGMFGGDFSNTIDNGMLTDVYNLNYNNSGTVCIDAIDDELEVDFPNGGIIGNVFVDNNFGSDTLYGTPITNSSLVTISVLDNDGITGLTINPNGDVNIPTNTPPGNYEVIYQICEVAIPSNCDSATIFITVNGQIIAEDDTITASEIGGTIGNIFPNNSVGPDTLNGTPITLGSTVIITLQNNGGLTGLAIDSNGNISIPPNSNINNGTPYVATYQICDALNPTICDTATITITLEPSIVAEDDNNFIISYSQQGVVGNIFTNNGNGPDTLENIAITNPSLVTITITNNPSLTGLVITSTGDIVVPLNTVGQLYSIEYTICEVANPSNCDSATFTIYVIEAVDDTDTVDENSSVDIDIFFNDTLFIGDTNVPQYGTLTISILPTNGTVTITDPNGTPLDPTDDVVTYTPNANYNGPDSFEYTICNNNTPTPNCDTALVTINVSATSADIVTVKTDNSATYTPGTDVTYTITVTNNGPDDATNVLVSDPLPSGITNATWTGDNGSSGTGALSDTLPTLANGASVIYTLTLTVPSNYTGNLTNIVTVTSDTSDPNPTCPTCTDIDTPLFIIDAVNDPFGPIANNVPHTIDILNNDTLNGAPF</sequence>
<keyword evidence="3" id="KW-1185">Reference proteome</keyword>
<comment type="caution">
    <text evidence="2">The sequence shown here is derived from an EMBL/GenBank/DDBJ whole genome shotgun (WGS) entry which is preliminary data.</text>
</comment>
<organism evidence="2 3">
    <name type="scientific">Flavobacterium ponti</name>
    <dbReference type="NCBI Taxonomy" id="665133"/>
    <lineage>
        <taxon>Bacteria</taxon>
        <taxon>Pseudomonadati</taxon>
        <taxon>Bacteroidota</taxon>
        <taxon>Flavobacteriia</taxon>
        <taxon>Flavobacteriales</taxon>
        <taxon>Flavobacteriaceae</taxon>
        <taxon>Flavobacterium</taxon>
    </lineage>
</organism>
<evidence type="ECO:0000259" key="1">
    <source>
        <dbReference type="Pfam" id="PF01345"/>
    </source>
</evidence>
<dbReference type="Proteomes" id="UP001595885">
    <property type="component" value="Unassembled WGS sequence"/>
</dbReference>
<dbReference type="InterPro" id="IPR001434">
    <property type="entry name" value="OmcB-like_DUF11"/>
</dbReference>
<dbReference type="NCBIfam" id="TIGR01451">
    <property type="entry name" value="B_ant_repeat"/>
    <property type="match status" value="1"/>
</dbReference>
<dbReference type="Gene3D" id="2.60.40.10">
    <property type="entry name" value="Immunoglobulins"/>
    <property type="match status" value="1"/>
</dbReference>
<feature type="non-terminal residue" evidence="2">
    <location>
        <position position="742"/>
    </location>
</feature>
<dbReference type="Pfam" id="PF17963">
    <property type="entry name" value="Big_9"/>
    <property type="match status" value="1"/>
</dbReference>
<proteinExistence type="predicted"/>
<dbReference type="Gene3D" id="2.60.40.3440">
    <property type="match status" value="1"/>
</dbReference>
<reference evidence="3" key="1">
    <citation type="journal article" date="2019" name="Int. J. Syst. Evol. Microbiol.">
        <title>The Global Catalogue of Microorganisms (GCM) 10K type strain sequencing project: providing services to taxonomists for standard genome sequencing and annotation.</title>
        <authorList>
            <consortium name="The Broad Institute Genomics Platform"/>
            <consortium name="The Broad Institute Genome Sequencing Center for Infectious Disease"/>
            <person name="Wu L."/>
            <person name="Ma J."/>
        </authorList>
    </citation>
    <scope>NUCLEOTIDE SEQUENCE [LARGE SCALE GENOMIC DNA]</scope>
    <source>
        <strain evidence="3">CCUG 50349</strain>
    </source>
</reference>
<protein>
    <submittedName>
        <fullName evidence="2">Ig-like domain-containing protein</fullName>
    </submittedName>
</protein>
<gene>
    <name evidence="2" type="ORF">ACFO3U_08255</name>
</gene>
<dbReference type="InterPro" id="IPR013783">
    <property type="entry name" value="Ig-like_fold"/>
</dbReference>
<name>A0ABV9P6U2_9FLAO</name>
<dbReference type="InterPro" id="IPR047589">
    <property type="entry name" value="DUF11_rpt"/>
</dbReference>
<dbReference type="Pfam" id="PF01345">
    <property type="entry name" value="DUF11"/>
    <property type="match status" value="1"/>
</dbReference>
<evidence type="ECO:0000313" key="3">
    <source>
        <dbReference type="Proteomes" id="UP001595885"/>
    </source>
</evidence>